<evidence type="ECO:0000256" key="8">
    <source>
        <dbReference type="ARBA" id="ARBA00022840"/>
    </source>
</evidence>
<dbReference type="EC" id="2.7.7.18" evidence="11"/>
<evidence type="ECO:0000256" key="7">
    <source>
        <dbReference type="ARBA" id="ARBA00022741"/>
    </source>
</evidence>
<evidence type="ECO:0000256" key="4">
    <source>
        <dbReference type="ARBA" id="ARBA00022642"/>
    </source>
</evidence>
<evidence type="ECO:0000256" key="9">
    <source>
        <dbReference type="ARBA" id="ARBA00023027"/>
    </source>
</evidence>
<evidence type="ECO:0000256" key="10">
    <source>
        <dbReference type="ARBA" id="ARBA00048721"/>
    </source>
</evidence>
<evidence type="ECO:0000313" key="14">
    <source>
        <dbReference type="Proteomes" id="UP001214250"/>
    </source>
</evidence>
<dbReference type="Gene3D" id="3.40.50.620">
    <property type="entry name" value="HUPs"/>
    <property type="match status" value="1"/>
</dbReference>
<dbReference type="Proteomes" id="UP001214250">
    <property type="component" value="Chromosome 2"/>
</dbReference>
<evidence type="ECO:0000256" key="2">
    <source>
        <dbReference type="ARBA" id="ARBA00005019"/>
    </source>
</evidence>
<evidence type="ECO:0000256" key="6">
    <source>
        <dbReference type="ARBA" id="ARBA00022695"/>
    </source>
</evidence>
<keyword evidence="5 11" id="KW-0808">Transferase</keyword>
<comment type="catalytic activity">
    <reaction evidence="10 11">
        <text>nicotinate beta-D-ribonucleotide + ATP + H(+) = deamido-NAD(+) + diphosphate</text>
        <dbReference type="Rhea" id="RHEA:22860"/>
        <dbReference type="ChEBI" id="CHEBI:15378"/>
        <dbReference type="ChEBI" id="CHEBI:30616"/>
        <dbReference type="ChEBI" id="CHEBI:33019"/>
        <dbReference type="ChEBI" id="CHEBI:57502"/>
        <dbReference type="ChEBI" id="CHEBI:58437"/>
        <dbReference type="EC" id="2.7.7.18"/>
    </reaction>
</comment>
<sequence length="209" mass="23850">MEIIETAVLGGTFDPIHQGHIALAYDILERELAQEVMFVPSARPPHKSEKKISPSADRLAMLELAVKDEDRFLVSDYEIENNYRESYTIHTLTALRTAMPSRRFKLVIGMDNLAIFHTWYKYADIIKNYPIITYGRPGVKKQFQFNLIEHFAGRQVENLMSGIIDDGPQNNISSSEIRKGIAKGNVNKNLVIPEVMEYVKDKGLYCESN</sequence>
<dbReference type="InterPro" id="IPR004821">
    <property type="entry name" value="Cyt_trans-like"/>
</dbReference>
<reference evidence="13 14" key="1">
    <citation type="submission" date="2023-02" db="EMBL/GenBank/DDBJ databases">
        <title>Genome sequence of Lentisphaera profundi SAORIC-696.</title>
        <authorList>
            <person name="Kim e."/>
            <person name="Cho J.-C."/>
            <person name="Choi A."/>
            <person name="Kang I."/>
        </authorList>
    </citation>
    <scope>NUCLEOTIDE SEQUENCE [LARGE SCALE GENOMIC DNA]</scope>
    <source>
        <strain evidence="13 14">SAORIC-696</strain>
    </source>
</reference>
<comment type="pathway">
    <text evidence="2 11">Cofactor biosynthesis; NAD(+) biosynthesis; deamido-NAD(+) from nicotinate D-ribonucleotide: step 1/1.</text>
</comment>
<protein>
    <recommendedName>
        <fullName evidence="11">Probable nicotinate-nucleotide adenylyltransferase</fullName>
        <ecNumber evidence="11">2.7.7.18</ecNumber>
    </recommendedName>
    <alternativeName>
        <fullName evidence="11">Deamido-NAD(+) diphosphorylase</fullName>
    </alternativeName>
    <alternativeName>
        <fullName evidence="11">Deamido-NAD(+) pyrophosphorylase</fullName>
    </alternativeName>
    <alternativeName>
        <fullName evidence="11">Nicotinate mononucleotide adenylyltransferase</fullName>
        <shortName evidence="11">NaMN adenylyltransferase</shortName>
    </alternativeName>
</protein>
<dbReference type="HAMAP" id="MF_00244">
    <property type="entry name" value="NaMN_adenylyltr"/>
    <property type="match status" value="1"/>
</dbReference>
<dbReference type="Pfam" id="PF01467">
    <property type="entry name" value="CTP_transf_like"/>
    <property type="match status" value="1"/>
</dbReference>
<gene>
    <name evidence="11 13" type="primary">nadD</name>
    <name evidence="13" type="ORF">PQO03_18495</name>
</gene>
<dbReference type="RefSeq" id="WP_274152445.1">
    <property type="nucleotide sequence ID" value="NZ_CP117812.1"/>
</dbReference>
<feature type="domain" description="Cytidyltransferase-like" evidence="12">
    <location>
        <begin position="8"/>
        <end position="179"/>
    </location>
</feature>
<evidence type="ECO:0000259" key="12">
    <source>
        <dbReference type="Pfam" id="PF01467"/>
    </source>
</evidence>
<keyword evidence="14" id="KW-1185">Reference proteome</keyword>
<evidence type="ECO:0000256" key="11">
    <source>
        <dbReference type="HAMAP-Rule" id="MF_00244"/>
    </source>
</evidence>
<organism evidence="13 14">
    <name type="scientific">Lentisphaera profundi</name>
    <dbReference type="NCBI Taxonomy" id="1658616"/>
    <lineage>
        <taxon>Bacteria</taxon>
        <taxon>Pseudomonadati</taxon>
        <taxon>Lentisphaerota</taxon>
        <taxon>Lentisphaeria</taxon>
        <taxon>Lentisphaerales</taxon>
        <taxon>Lentisphaeraceae</taxon>
        <taxon>Lentisphaera</taxon>
    </lineage>
</organism>
<dbReference type="EMBL" id="CP117812">
    <property type="protein sequence ID" value="WDE97820.1"/>
    <property type="molecule type" value="Genomic_DNA"/>
</dbReference>
<accession>A0ABY7VUD3</accession>
<dbReference type="NCBIfam" id="TIGR00482">
    <property type="entry name" value="nicotinate (nicotinamide) nucleotide adenylyltransferase"/>
    <property type="match status" value="1"/>
</dbReference>
<comment type="function">
    <text evidence="1 11">Catalyzes the reversible adenylation of nicotinate mononucleotide (NaMN) to nicotinic acid adenine dinucleotide (NaAD).</text>
</comment>
<keyword evidence="6 11" id="KW-0548">Nucleotidyltransferase</keyword>
<evidence type="ECO:0000313" key="13">
    <source>
        <dbReference type="EMBL" id="WDE97820.1"/>
    </source>
</evidence>
<keyword evidence="8 11" id="KW-0067">ATP-binding</keyword>
<keyword evidence="9 11" id="KW-0520">NAD</keyword>
<dbReference type="SUPFAM" id="SSF52374">
    <property type="entry name" value="Nucleotidylyl transferase"/>
    <property type="match status" value="1"/>
</dbReference>
<dbReference type="InterPro" id="IPR014729">
    <property type="entry name" value="Rossmann-like_a/b/a_fold"/>
</dbReference>
<evidence type="ECO:0000256" key="5">
    <source>
        <dbReference type="ARBA" id="ARBA00022679"/>
    </source>
</evidence>
<dbReference type="GO" id="GO:0016779">
    <property type="term" value="F:nucleotidyltransferase activity"/>
    <property type="evidence" value="ECO:0007669"/>
    <property type="project" value="UniProtKB-KW"/>
</dbReference>
<name>A0ABY7VUD3_9BACT</name>
<keyword evidence="7 11" id="KW-0547">Nucleotide-binding</keyword>
<dbReference type="PANTHER" id="PTHR39321">
    <property type="entry name" value="NICOTINATE-NUCLEOTIDE ADENYLYLTRANSFERASE-RELATED"/>
    <property type="match status" value="1"/>
</dbReference>
<dbReference type="InterPro" id="IPR005248">
    <property type="entry name" value="NadD/NMNAT"/>
</dbReference>
<dbReference type="NCBIfam" id="TIGR00125">
    <property type="entry name" value="cyt_tran_rel"/>
    <property type="match status" value="1"/>
</dbReference>
<dbReference type="CDD" id="cd02165">
    <property type="entry name" value="NMNAT"/>
    <property type="match status" value="1"/>
</dbReference>
<comment type="similarity">
    <text evidence="3 11">Belongs to the NadD family.</text>
</comment>
<evidence type="ECO:0000256" key="1">
    <source>
        <dbReference type="ARBA" id="ARBA00002324"/>
    </source>
</evidence>
<keyword evidence="4 11" id="KW-0662">Pyridine nucleotide biosynthesis</keyword>
<proteinExistence type="inferred from homology"/>
<dbReference type="PANTHER" id="PTHR39321:SF3">
    <property type="entry name" value="PHOSPHOPANTETHEINE ADENYLYLTRANSFERASE"/>
    <property type="match status" value="1"/>
</dbReference>
<evidence type="ECO:0000256" key="3">
    <source>
        <dbReference type="ARBA" id="ARBA00009014"/>
    </source>
</evidence>